<dbReference type="SUPFAM" id="SSF101386">
    <property type="entry name" value="all-alpha NTP pyrophosphatases"/>
    <property type="match status" value="1"/>
</dbReference>
<keyword evidence="3" id="KW-1185">Reference proteome</keyword>
<dbReference type="OrthoDB" id="706686at2"/>
<evidence type="ECO:0000259" key="1">
    <source>
        <dbReference type="Pfam" id="PF03819"/>
    </source>
</evidence>
<reference evidence="2 3" key="1">
    <citation type="submission" date="2017-05" db="EMBL/GenBank/DDBJ databases">
        <title>Vagococcus spp. assemblies.</title>
        <authorList>
            <person name="Gulvik C.A."/>
        </authorList>
    </citation>
    <scope>NUCLEOTIDE SEQUENCE [LARGE SCALE GENOMIC DNA]</scope>
    <source>
        <strain evidence="2 3">CCUG 51432</strain>
    </source>
</reference>
<feature type="domain" description="NTP pyrophosphohydrolase MazG-like" evidence="1">
    <location>
        <begin position="34"/>
        <end position="93"/>
    </location>
</feature>
<dbReference type="CDD" id="cd11540">
    <property type="entry name" value="NTP-PPase_u3"/>
    <property type="match status" value="1"/>
</dbReference>
<evidence type="ECO:0000313" key="3">
    <source>
        <dbReference type="Proteomes" id="UP000287605"/>
    </source>
</evidence>
<accession>A0A430AW90</accession>
<name>A0A430AW90_9ENTE</name>
<sequence length="204" mass="23052">MNGTEINTRENDLFGRVEEWAKVRGIDRNDPSKQMLKVVEEVGEVAAALARGDQEELMDGIGDSIVTLIILAQQSGMDALDCLNAAYNVIAKRKGKVVNGVFVKEEDLQEDDRTLELSVVDKTEKEQINDLIEEVSIDELKEELICKEVEKLKSIRSNHLKCGRAGLKALSEWFDTPADPRLSESDYSEIAYRFTKEVKQYEKN</sequence>
<organism evidence="2 3">
    <name type="scientific">Vagococcus elongatus</name>
    <dbReference type="NCBI Taxonomy" id="180344"/>
    <lineage>
        <taxon>Bacteria</taxon>
        <taxon>Bacillati</taxon>
        <taxon>Bacillota</taxon>
        <taxon>Bacilli</taxon>
        <taxon>Lactobacillales</taxon>
        <taxon>Enterococcaceae</taxon>
        <taxon>Vagococcus</taxon>
    </lineage>
</organism>
<dbReference type="AlphaFoldDB" id="A0A430AW90"/>
<evidence type="ECO:0000313" key="2">
    <source>
        <dbReference type="EMBL" id="RSU12331.1"/>
    </source>
</evidence>
<dbReference type="InterPro" id="IPR004518">
    <property type="entry name" value="MazG-like_dom"/>
</dbReference>
<comment type="caution">
    <text evidence="2">The sequence shown here is derived from an EMBL/GenBank/DDBJ whole genome shotgun (WGS) entry which is preliminary data.</text>
</comment>
<dbReference type="Pfam" id="PF03819">
    <property type="entry name" value="MazG"/>
    <property type="match status" value="1"/>
</dbReference>
<dbReference type="Proteomes" id="UP000287605">
    <property type="component" value="Unassembled WGS sequence"/>
</dbReference>
<protein>
    <recommendedName>
        <fullName evidence="1">NTP pyrophosphohydrolase MazG-like domain-containing protein</fullName>
    </recommendedName>
</protein>
<gene>
    <name evidence="2" type="ORF">CBF29_06430</name>
</gene>
<dbReference type="EMBL" id="NGKA01000008">
    <property type="protein sequence ID" value="RSU12331.1"/>
    <property type="molecule type" value="Genomic_DNA"/>
</dbReference>
<proteinExistence type="predicted"/>
<dbReference type="Gene3D" id="1.10.287.1080">
    <property type="entry name" value="MazG-like"/>
    <property type="match status" value="1"/>
</dbReference>